<feature type="transmembrane region" description="Helical" evidence="8">
    <location>
        <begin position="95"/>
        <end position="116"/>
    </location>
</feature>
<dbReference type="AlphaFoldDB" id="A0A931MYV5"/>
<comment type="similarity">
    <text evidence="2 8">Belongs to the 4-toluene sulfonate uptake permease (TSUP) (TC 2.A.102) family.</text>
</comment>
<name>A0A931MYV5_9HYPH</name>
<evidence type="ECO:0000256" key="1">
    <source>
        <dbReference type="ARBA" id="ARBA00004651"/>
    </source>
</evidence>
<comment type="caution">
    <text evidence="9">The sequence shown here is derived from an EMBL/GenBank/DDBJ whole genome shotgun (WGS) entry which is preliminary data.</text>
</comment>
<dbReference type="Pfam" id="PF01925">
    <property type="entry name" value="TauE"/>
    <property type="match status" value="1"/>
</dbReference>
<evidence type="ECO:0000256" key="8">
    <source>
        <dbReference type="RuleBase" id="RU363041"/>
    </source>
</evidence>
<dbReference type="PANTHER" id="PTHR30269:SF37">
    <property type="entry name" value="MEMBRANE TRANSPORTER PROTEIN"/>
    <property type="match status" value="1"/>
</dbReference>
<feature type="transmembrane region" description="Helical" evidence="8">
    <location>
        <begin position="30"/>
        <end position="55"/>
    </location>
</feature>
<dbReference type="Proteomes" id="UP000631694">
    <property type="component" value="Unassembled WGS sequence"/>
</dbReference>
<keyword evidence="7 8" id="KW-0472">Membrane</keyword>
<evidence type="ECO:0000256" key="2">
    <source>
        <dbReference type="ARBA" id="ARBA00009142"/>
    </source>
</evidence>
<keyword evidence="10" id="KW-1185">Reference proteome</keyword>
<keyword evidence="4 8" id="KW-1003">Cell membrane</keyword>
<keyword evidence="3" id="KW-0813">Transport</keyword>
<evidence type="ECO:0000313" key="9">
    <source>
        <dbReference type="EMBL" id="MBH0237116.1"/>
    </source>
</evidence>
<proteinExistence type="inferred from homology"/>
<dbReference type="RefSeq" id="WP_197310219.1">
    <property type="nucleotide sequence ID" value="NZ_JADZLT010000041.1"/>
</dbReference>
<protein>
    <recommendedName>
        <fullName evidence="8">Probable membrane transporter protein</fullName>
    </recommendedName>
</protein>
<keyword evidence="6 8" id="KW-1133">Transmembrane helix</keyword>
<organism evidence="9 10">
    <name type="scientific">Methylobrevis albus</name>
    <dbReference type="NCBI Taxonomy" id="2793297"/>
    <lineage>
        <taxon>Bacteria</taxon>
        <taxon>Pseudomonadati</taxon>
        <taxon>Pseudomonadota</taxon>
        <taxon>Alphaproteobacteria</taxon>
        <taxon>Hyphomicrobiales</taxon>
        <taxon>Pleomorphomonadaceae</taxon>
        <taxon>Methylobrevis</taxon>
    </lineage>
</organism>
<dbReference type="EMBL" id="JADZLT010000041">
    <property type="protein sequence ID" value="MBH0237116.1"/>
    <property type="molecule type" value="Genomic_DNA"/>
</dbReference>
<dbReference type="InterPro" id="IPR052017">
    <property type="entry name" value="TSUP"/>
</dbReference>
<evidence type="ECO:0000313" key="10">
    <source>
        <dbReference type="Proteomes" id="UP000631694"/>
    </source>
</evidence>
<accession>A0A931MYV5</accession>
<dbReference type="GO" id="GO:0005886">
    <property type="term" value="C:plasma membrane"/>
    <property type="evidence" value="ECO:0007669"/>
    <property type="project" value="UniProtKB-SubCell"/>
</dbReference>
<dbReference type="InterPro" id="IPR002781">
    <property type="entry name" value="TM_pro_TauE-like"/>
</dbReference>
<feature type="transmembrane region" description="Helical" evidence="8">
    <location>
        <begin position="225"/>
        <end position="245"/>
    </location>
</feature>
<dbReference type="PANTHER" id="PTHR30269">
    <property type="entry name" value="TRANSMEMBRANE PROTEIN YFCA"/>
    <property type="match status" value="1"/>
</dbReference>
<evidence type="ECO:0000256" key="4">
    <source>
        <dbReference type="ARBA" id="ARBA00022475"/>
    </source>
</evidence>
<reference evidence="9" key="1">
    <citation type="submission" date="2020-12" db="EMBL/GenBank/DDBJ databases">
        <title>Methylobrevis albus sp. nov., isolated from fresh water lack sediment.</title>
        <authorList>
            <person name="Zou Q."/>
        </authorList>
    </citation>
    <scope>NUCLEOTIDE SEQUENCE</scope>
    <source>
        <strain evidence="9">L22</strain>
    </source>
</reference>
<comment type="subcellular location">
    <subcellularLocation>
        <location evidence="1 8">Cell membrane</location>
        <topology evidence="1 8">Multi-pass membrane protein</topology>
    </subcellularLocation>
</comment>
<evidence type="ECO:0000256" key="7">
    <source>
        <dbReference type="ARBA" id="ARBA00023136"/>
    </source>
</evidence>
<evidence type="ECO:0000256" key="3">
    <source>
        <dbReference type="ARBA" id="ARBA00022448"/>
    </source>
</evidence>
<evidence type="ECO:0000256" key="5">
    <source>
        <dbReference type="ARBA" id="ARBA00022692"/>
    </source>
</evidence>
<sequence length="247" mass="26056">MGILIGFGLVATVFLTSALSGVFGMAGGLVLLWVLLLALPATAAMAVHGVIQFAANGSRAVMSRRYADWHILGFAISGLAGATLLLLVVDYTPDVRLVSIVVGLMPILVWIPAHWFTLDASRPPQAVVCGFIGGALTLTVGVAGPTVDVFFIRTQLDRRTVIATKAALQVISHGVKVAFYWRSASVLGMTEAGAIALSLPFAIAGTAAGHAILQRITDANFRRWVRWVVTVIGAIYLTRGLMLTFGG</sequence>
<feature type="transmembrane region" description="Helical" evidence="8">
    <location>
        <begin position="128"/>
        <end position="152"/>
    </location>
</feature>
<evidence type="ECO:0000256" key="6">
    <source>
        <dbReference type="ARBA" id="ARBA00022989"/>
    </source>
</evidence>
<keyword evidence="5 8" id="KW-0812">Transmembrane</keyword>
<feature type="transmembrane region" description="Helical" evidence="8">
    <location>
        <begin position="67"/>
        <end position="89"/>
    </location>
</feature>
<gene>
    <name evidence="9" type="ORF">I5731_04725</name>
</gene>